<keyword evidence="2" id="KW-1185">Reference proteome</keyword>
<dbReference type="STRING" id="1317122.ATO12_05550"/>
<name>A0A023BPH3_9FLAO</name>
<dbReference type="InterPro" id="IPR010667">
    <property type="entry name" value="Phage_T4_Gp19"/>
</dbReference>
<dbReference type="PANTHER" id="PTHR38009">
    <property type="entry name" value="CONSERVED HYPOTHETICAL PHAGE TAIL PROTEIN"/>
    <property type="match status" value="1"/>
</dbReference>
<reference evidence="1 2" key="1">
    <citation type="submission" date="2014-04" db="EMBL/GenBank/DDBJ databases">
        <title>Aquimarina sp. 22II-S11-z7 Genome Sequencing.</title>
        <authorList>
            <person name="Lai Q."/>
        </authorList>
    </citation>
    <scope>NUCLEOTIDE SEQUENCE [LARGE SCALE GENOMIC DNA]</scope>
    <source>
        <strain evidence="1 2">22II-S11-z7</strain>
    </source>
</reference>
<dbReference type="AlphaFoldDB" id="A0A023BPH3"/>
<evidence type="ECO:0000313" key="2">
    <source>
        <dbReference type="Proteomes" id="UP000023541"/>
    </source>
</evidence>
<comment type="caution">
    <text evidence="1">The sequence shown here is derived from an EMBL/GenBank/DDBJ whole genome shotgun (WGS) entry which is preliminary data.</text>
</comment>
<dbReference type="EMBL" id="AQRA01000011">
    <property type="protein sequence ID" value="EZH71844.1"/>
    <property type="molecule type" value="Genomic_DNA"/>
</dbReference>
<organism evidence="1 2">
    <name type="scientific">Aquimarina atlantica</name>
    <dbReference type="NCBI Taxonomy" id="1317122"/>
    <lineage>
        <taxon>Bacteria</taxon>
        <taxon>Pseudomonadati</taxon>
        <taxon>Bacteroidota</taxon>
        <taxon>Flavobacteriia</taxon>
        <taxon>Flavobacteriales</taxon>
        <taxon>Flavobacteriaceae</taxon>
        <taxon>Aquimarina</taxon>
    </lineage>
</organism>
<accession>A0A023BPH3</accession>
<sequence>MADYPLTKFHFQVEWGEGGNTDEPDLRFTEVSGLDKEIEMIEYRDGFNPEYSKVKMPGMVKYSNVTLKRGMFKGLGSFGDWYKTIVMNKVERRTVTIKLLNEEHQPVVTWQLNNAWPVKIQSTDLKGDGNEVAIETMELAHEGLTTEFL</sequence>
<evidence type="ECO:0000313" key="1">
    <source>
        <dbReference type="EMBL" id="EZH71844.1"/>
    </source>
</evidence>
<dbReference type="OrthoDB" id="73314at2"/>
<dbReference type="NCBIfam" id="TIGR02241">
    <property type="entry name" value="conserved hypothetical phage tail region protein"/>
    <property type="match status" value="1"/>
</dbReference>
<protein>
    <submittedName>
        <fullName evidence="1">Phage tail protein</fullName>
    </submittedName>
</protein>
<dbReference type="Pfam" id="PF06841">
    <property type="entry name" value="Phage_T4_gp19"/>
    <property type="match status" value="1"/>
</dbReference>
<dbReference type="InterPro" id="IPR011747">
    <property type="entry name" value="CHP02241"/>
</dbReference>
<gene>
    <name evidence="1" type="ORF">ATO12_05550</name>
</gene>
<proteinExistence type="predicted"/>
<dbReference type="RefSeq" id="WP_034246565.1">
    <property type="nucleotide sequence ID" value="NZ_AQRA01000011.1"/>
</dbReference>
<dbReference type="GO" id="GO:0005198">
    <property type="term" value="F:structural molecule activity"/>
    <property type="evidence" value="ECO:0007669"/>
    <property type="project" value="InterPro"/>
</dbReference>
<dbReference type="PANTHER" id="PTHR38009:SF1">
    <property type="entry name" value="CONSERVED HYPOTHETICAL PHAGE TAIL PROTEIN"/>
    <property type="match status" value="1"/>
</dbReference>
<dbReference type="eggNOG" id="ENOG5032372">
    <property type="taxonomic scope" value="Bacteria"/>
</dbReference>
<dbReference type="Proteomes" id="UP000023541">
    <property type="component" value="Unassembled WGS sequence"/>
</dbReference>